<dbReference type="Gene3D" id="3.40.50.2300">
    <property type="match status" value="1"/>
</dbReference>
<gene>
    <name evidence="10" type="ORF">ACFONA_09430</name>
</gene>
<evidence type="ECO:0000256" key="2">
    <source>
        <dbReference type="ARBA" id="ARBA00023012"/>
    </source>
</evidence>
<evidence type="ECO:0000256" key="1">
    <source>
        <dbReference type="ARBA" id="ARBA00022553"/>
    </source>
</evidence>
<dbReference type="Pfam" id="PF00486">
    <property type="entry name" value="Trans_reg_C"/>
    <property type="match status" value="1"/>
</dbReference>
<dbReference type="InterPro" id="IPR036388">
    <property type="entry name" value="WH-like_DNA-bd_sf"/>
</dbReference>
<dbReference type="SUPFAM" id="SSF46894">
    <property type="entry name" value="C-terminal effector domain of the bipartite response regulators"/>
    <property type="match status" value="1"/>
</dbReference>
<feature type="domain" description="Response regulatory" evidence="8">
    <location>
        <begin position="28"/>
        <end position="142"/>
    </location>
</feature>
<keyword evidence="1 6" id="KW-0597">Phosphoprotein</keyword>
<evidence type="ECO:0000313" key="11">
    <source>
        <dbReference type="Proteomes" id="UP001595713"/>
    </source>
</evidence>
<keyword evidence="5" id="KW-0804">Transcription</keyword>
<protein>
    <submittedName>
        <fullName evidence="10">Response regulator</fullName>
    </submittedName>
</protein>
<reference evidence="11" key="1">
    <citation type="journal article" date="2019" name="Int. J. Syst. Evol. Microbiol.">
        <title>The Global Catalogue of Microorganisms (GCM) 10K type strain sequencing project: providing services to taxonomists for standard genome sequencing and annotation.</title>
        <authorList>
            <consortium name="The Broad Institute Genomics Platform"/>
            <consortium name="The Broad Institute Genome Sequencing Center for Infectious Disease"/>
            <person name="Wu L."/>
            <person name="Ma J."/>
        </authorList>
    </citation>
    <scope>NUCLEOTIDE SEQUENCE [LARGE SCALE GENOMIC DNA]</scope>
    <source>
        <strain evidence="11">KCTC 42739</strain>
    </source>
</reference>
<evidence type="ECO:0000256" key="4">
    <source>
        <dbReference type="ARBA" id="ARBA00023125"/>
    </source>
</evidence>
<dbReference type="CDD" id="cd00383">
    <property type="entry name" value="trans_reg_C"/>
    <property type="match status" value="1"/>
</dbReference>
<evidence type="ECO:0000256" key="7">
    <source>
        <dbReference type="PROSITE-ProRule" id="PRU01091"/>
    </source>
</evidence>
<dbReference type="SMART" id="SM00448">
    <property type="entry name" value="REC"/>
    <property type="match status" value="1"/>
</dbReference>
<dbReference type="RefSeq" id="WP_261295044.1">
    <property type="nucleotide sequence ID" value="NZ_JANQBK010000012.1"/>
</dbReference>
<feature type="modified residue" description="4-aspartylphosphate" evidence="6">
    <location>
        <position position="77"/>
    </location>
</feature>
<dbReference type="PROSITE" id="PS50110">
    <property type="entry name" value="RESPONSE_REGULATORY"/>
    <property type="match status" value="1"/>
</dbReference>
<dbReference type="PANTHER" id="PTHR48111:SF4">
    <property type="entry name" value="DNA-BINDING DUAL TRANSCRIPTIONAL REGULATOR OMPR"/>
    <property type="match status" value="1"/>
</dbReference>
<dbReference type="Gene3D" id="6.10.250.690">
    <property type="match status" value="1"/>
</dbReference>
<keyword evidence="3" id="KW-0805">Transcription regulation</keyword>
<evidence type="ECO:0000256" key="5">
    <source>
        <dbReference type="ARBA" id="ARBA00023163"/>
    </source>
</evidence>
<dbReference type="EMBL" id="JBHRXP010000004">
    <property type="protein sequence ID" value="MFC3580382.1"/>
    <property type="molecule type" value="Genomic_DNA"/>
</dbReference>
<evidence type="ECO:0000259" key="9">
    <source>
        <dbReference type="PROSITE" id="PS51755"/>
    </source>
</evidence>
<feature type="domain" description="OmpR/PhoB-type" evidence="9">
    <location>
        <begin position="166"/>
        <end position="265"/>
    </location>
</feature>
<dbReference type="InterPro" id="IPR001867">
    <property type="entry name" value="OmpR/PhoB-type_DNA-bd"/>
</dbReference>
<proteinExistence type="predicted"/>
<evidence type="ECO:0000313" key="10">
    <source>
        <dbReference type="EMBL" id="MFC3580382.1"/>
    </source>
</evidence>
<evidence type="ECO:0000259" key="8">
    <source>
        <dbReference type="PROSITE" id="PS50110"/>
    </source>
</evidence>
<dbReference type="InterPro" id="IPR016032">
    <property type="entry name" value="Sig_transdc_resp-reg_C-effctor"/>
</dbReference>
<sequence>MINNHSGLIGPAAAVSYDGDYLATDSARIIIVDDDPGLRELLTDFLVGHGLRAEAVDSGAALRARLAQRSYDLIVLDMMMPGEGGLSVLRALPQGKDAPGVIIFSALASEIDSVVALELGADDYVIKPSSPREILARIRSVMRRRNHGAASAEPVGGKVDTPRTQVEIYAFAGWTFNCRMRALHAPDGTSVRLTEGDFLLLDAFLSNPKKVHSRDEMMAHVGKGEGSLRGRTIDVAISRLRRKLLSFDRVEIIRTVRGNGYSFLPEIICS</sequence>
<organism evidence="10 11">
    <name type="scientific">Sphingomonas hylomeconis</name>
    <dbReference type="NCBI Taxonomy" id="1395958"/>
    <lineage>
        <taxon>Bacteria</taxon>
        <taxon>Pseudomonadati</taxon>
        <taxon>Pseudomonadota</taxon>
        <taxon>Alphaproteobacteria</taxon>
        <taxon>Sphingomonadales</taxon>
        <taxon>Sphingomonadaceae</taxon>
        <taxon>Sphingomonas</taxon>
    </lineage>
</organism>
<evidence type="ECO:0000256" key="3">
    <source>
        <dbReference type="ARBA" id="ARBA00023015"/>
    </source>
</evidence>
<dbReference type="InterPro" id="IPR011006">
    <property type="entry name" value="CheY-like_superfamily"/>
</dbReference>
<dbReference type="Proteomes" id="UP001595713">
    <property type="component" value="Unassembled WGS sequence"/>
</dbReference>
<dbReference type="Gene3D" id="1.10.10.10">
    <property type="entry name" value="Winged helix-like DNA-binding domain superfamily/Winged helix DNA-binding domain"/>
    <property type="match status" value="1"/>
</dbReference>
<feature type="DNA-binding region" description="OmpR/PhoB-type" evidence="7">
    <location>
        <begin position="166"/>
        <end position="265"/>
    </location>
</feature>
<comment type="caution">
    <text evidence="10">The sequence shown here is derived from an EMBL/GenBank/DDBJ whole genome shotgun (WGS) entry which is preliminary data.</text>
</comment>
<dbReference type="SMART" id="SM00862">
    <property type="entry name" value="Trans_reg_C"/>
    <property type="match status" value="1"/>
</dbReference>
<keyword evidence="4 7" id="KW-0238">DNA-binding</keyword>
<keyword evidence="2" id="KW-0902">Two-component regulatory system</keyword>
<dbReference type="Pfam" id="PF00072">
    <property type="entry name" value="Response_reg"/>
    <property type="match status" value="1"/>
</dbReference>
<name>A0ABV7STW9_9SPHN</name>
<evidence type="ECO:0000256" key="6">
    <source>
        <dbReference type="PROSITE-ProRule" id="PRU00169"/>
    </source>
</evidence>
<dbReference type="InterPro" id="IPR001789">
    <property type="entry name" value="Sig_transdc_resp-reg_receiver"/>
</dbReference>
<accession>A0ABV7STW9</accession>
<dbReference type="InterPro" id="IPR039420">
    <property type="entry name" value="WalR-like"/>
</dbReference>
<keyword evidence="11" id="KW-1185">Reference proteome</keyword>
<dbReference type="PANTHER" id="PTHR48111">
    <property type="entry name" value="REGULATOR OF RPOS"/>
    <property type="match status" value="1"/>
</dbReference>
<dbReference type="PROSITE" id="PS51755">
    <property type="entry name" value="OMPR_PHOB"/>
    <property type="match status" value="1"/>
</dbReference>
<dbReference type="SUPFAM" id="SSF52172">
    <property type="entry name" value="CheY-like"/>
    <property type="match status" value="1"/>
</dbReference>